<evidence type="ECO:0000256" key="1">
    <source>
        <dbReference type="ARBA" id="ARBA00004651"/>
    </source>
</evidence>
<feature type="transmembrane region" description="Helical" evidence="7">
    <location>
        <begin position="418"/>
        <end position="437"/>
    </location>
</feature>
<dbReference type="PANTHER" id="PTHR21143:SF133">
    <property type="entry name" value="GUSTATORY AND PHEROMONE RECEPTOR 32A-RELATED"/>
    <property type="match status" value="1"/>
</dbReference>
<feature type="transmembrane region" description="Helical" evidence="7">
    <location>
        <begin position="137"/>
        <end position="159"/>
    </location>
</feature>
<feature type="transmembrane region" description="Helical" evidence="7">
    <location>
        <begin position="803"/>
        <end position="820"/>
    </location>
</feature>
<feature type="transmembrane region" description="Helical" evidence="7">
    <location>
        <begin position="778"/>
        <end position="796"/>
    </location>
</feature>
<dbReference type="GO" id="GO:0030424">
    <property type="term" value="C:axon"/>
    <property type="evidence" value="ECO:0007669"/>
    <property type="project" value="TreeGrafter"/>
</dbReference>
<dbReference type="GO" id="GO:0007635">
    <property type="term" value="P:chemosensory behavior"/>
    <property type="evidence" value="ECO:0007669"/>
    <property type="project" value="TreeGrafter"/>
</dbReference>
<evidence type="ECO:0000313" key="8">
    <source>
        <dbReference type="EMBL" id="CAH0098354.1"/>
    </source>
</evidence>
<feature type="transmembrane region" description="Helical" evidence="7">
    <location>
        <begin position="45"/>
        <end position="64"/>
    </location>
</feature>
<dbReference type="InterPro" id="IPR013604">
    <property type="entry name" value="7TM_chemorcpt"/>
</dbReference>
<accession>A0A8J2WC20</accession>
<evidence type="ECO:0000256" key="3">
    <source>
        <dbReference type="ARBA" id="ARBA00022692"/>
    </source>
</evidence>
<organism evidence="8 9">
    <name type="scientific">Daphnia galeata</name>
    <dbReference type="NCBI Taxonomy" id="27404"/>
    <lineage>
        <taxon>Eukaryota</taxon>
        <taxon>Metazoa</taxon>
        <taxon>Ecdysozoa</taxon>
        <taxon>Arthropoda</taxon>
        <taxon>Crustacea</taxon>
        <taxon>Branchiopoda</taxon>
        <taxon>Diplostraca</taxon>
        <taxon>Cladocera</taxon>
        <taxon>Anomopoda</taxon>
        <taxon>Daphniidae</taxon>
        <taxon>Daphnia</taxon>
    </lineage>
</organism>
<evidence type="ECO:0000256" key="5">
    <source>
        <dbReference type="ARBA" id="ARBA00023136"/>
    </source>
</evidence>
<feature type="transmembrane region" description="Helical" evidence="7">
    <location>
        <begin position="587"/>
        <end position="607"/>
    </location>
</feature>
<feature type="transmembrane region" description="Helical" evidence="7">
    <location>
        <begin position="474"/>
        <end position="497"/>
    </location>
</feature>
<dbReference type="GO" id="GO:0043025">
    <property type="term" value="C:neuronal cell body"/>
    <property type="evidence" value="ECO:0007669"/>
    <property type="project" value="TreeGrafter"/>
</dbReference>
<feature type="transmembrane region" description="Helical" evidence="7">
    <location>
        <begin position="171"/>
        <end position="190"/>
    </location>
</feature>
<evidence type="ECO:0000256" key="7">
    <source>
        <dbReference type="SAM" id="Phobius"/>
    </source>
</evidence>
<dbReference type="OrthoDB" id="6377546at2759"/>
<dbReference type="GO" id="GO:0008049">
    <property type="term" value="P:male courtship behavior"/>
    <property type="evidence" value="ECO:0007669"/>
    <property type="project" value="TreeGrafter"/>
</dbReference>
<keyword evidence="3 7" id="KW-0812">Transmembrane</keyword>
<feature type="transmembrane region" description="Helical" evidence="7">
    <location>
        <begin position="259"/>
        <end position="282"/>
    </location>
</feature>
<dbReference type="GO" id="GO:0050909">
    <property type="term" value="P:sensory perception of taste"/>
    <property type="evidence" value="ECO:0007669"/>
    <property type="project" value="InterPro"/>
</dbReference>
<protein>
    <recommendedName>
        <fullName evidence="10">Gustatory receptor</fullName>
    </recommendedName>
</protein>
<keyword evidence="6" id="KW-0675">Receptor</keyword>
<feature type="transmembrane region" description="Helical" evidence="7">
    <location>
        <begin position="910"/>
        <end position="933"/>
    </location>
</feature>
<proteinExistence type="predicted"/>
<evidence type="ECO:0000256" key="4">
    <source>
        <dbReference type="ARBA" id="ARBA00022989"/>
    </source>
</evidence>
<dbReference type="PANTHER" id="PTHR21143">
    <property type="entry name" value="INVERTEBRATE GUSTATORY RECEPTOR"/>
    <property type="match status" value="1"/>
</dbReference>
<feature type="transmembrane region" description="Helical" evidence="7">
    <location>
        <begin position="294"/>
        <end position="314"/>
    </location>
</feature>
<name>A0A8J2WC20_9CRUS</name>
<keyword evidence="4 7" id="KW-1133">Transmembrane helix</keyword>
<keyword evidence="2" id="KW-1003">Cell membrane</keyword>
<dbReference type="EMBL" id="CAKKLH010000002">
    <property type="protein sequence ID" value="CAH0098354.1"/>
    <property type="molecule type" value="Genomic_DNA"/>
</dbReference>
<comment type="subcellular location">
    <subcellularLocation>
        <location evidence="1">Cell membrane</location>
        <topology evidence="1">Multi-pass membrane protein</topology>
    </subcellularLocation>
</comment>
<feature type="transmembrane region" description="Helical" evidence="7">
    <location>
        <begin position="547"/>
        <end position="572"/>
    </location>
</feature>
<gene>
    <name evidence="8" type="ORF">DGAL_LOCUS405</name>
</gene>
<sequence>MSIFEQLRPFVSLCQACGMIPYTIEDNLITNKFSRFTFSFRNFTTWWFIFIFFLHPATIVVFFYMSKDADDSHRGRDVPATVKILTVVTIICYIVEIILSRWMVSRYRKLRNAIEAIQQVEKLLGEKFLSQHRTNSVTVQFVIGFILVVTSAIASIVTSKPTHETLLPKNVDIFLVTALYSGLMLLSLLFQCTYFFFYMCNYVIAHYVQLLLLPDVKDNKPITLMKRKDRTEMMRRDVLIFNHLCKASQELNGIFSFPIFILLTGKFISVVAVAFAFIYNKFIRSYVMLNNQSWAFIFFFIVHWIQILVLLTAADMPVNQVHLLRERFTAISSSALSQSLAGKLSAMTTLVLIDEKRMCLSAAGLFKVGAHLIPALAGAVVTYMVILLEIIHPVVLIVMWYMIKDVPSHLLMGQDMPITVTVLLTVTAISYFVELFLSRWIVSRYRKLQHAIEAIQEVEKIFGEKFLSQHKSSIGYQIIIGFILVFIAAIGCLSVTIPAYEGVVPIDVNIFLVTVVHSGMKERSEILGRNVLIFNYLCRASQELNDIFSVPVFILLTSKFISVVSVAFAYIYNKFIRTDVMLDNHSVAFLFWFVAAWIQILILFTAADMPANQVRHLRERVTAISSSGLSQSLTGKLTDMATLVLIDEKRMCLSAAGLFKVGVHLIPALAGAVVTLVVWQTVRHSNEGPTHIPTMFLAFVLQENVFFLLLLAATRYIIYKHACIRRAISLVQKVHDELMIEDMPSMRKHVIVAIIFPLIAGISMMASNSSLFDMKVKVAGFIPTVLIVISRCFTMAMLTGSFFLNYLCYLIVSCYIRLIALNMERPQRLLVDTPMENISVETMKTAWMKETGKEKLSNSRRMFGYLCQALIELNEVFSLPALVFLTLRLISSAISLYVAIYGLMNAHNSIVRAAVPVFATISIFGLCYIWIILRAADLPIIQMRKLRETVFNILNEENDFDMDTELELTAAIITYLIILLETKLV</sequence>
<feature type="transmembrane region" description="Helical" evidence="7">
    <location>
        <begin position="694"/>
        <end position="718"/>
    </location>
</feature>
<dbReference type="Proteomes" id="UP000789390">
    <property type="component" value="Unassembled WGS sequence"/>
</dbReference>
<dbReference type="AlphaFoldDB" id="A0A8J2WC20"/>
<feature type="transmembrane region" description="Helical" evidence="7">
    <location>
        <begin position="373"/>
        <end position="403"/>
    </location>
</feature>
<comment type="caution">
    <text evidence="8">The sequence shown here is derived from an EMBL/GenBank/DDBJ whole genome shotgun (WGS) entry which is preliminary data.</text>
</comment>
<dbReference type="GO" id="GO:0005886">
    <property type="term" value="C:plasma membrane"/>
    <property type="evidence" value="ECO:0007669"/>
    <property type="project" value="UniProtKB-SubCell"/>
</dbReference>
<evidence type="ECO:0008006" key="10">
    <source>
        <dbReference type="Google" id="ProtNLM"/>
    </source>
</evidence>
<evidence type="ECO:0000256" key="2">
    <source>
        <dbReference type="ARBA" id="ARBA00022475"/>
    </source>
</evidence>
<keyword evidence="5 7" id="KW-0472">Membrane</keyword>
<feature type="transmembrane region" description="Helical" evidence="7">
    <location>
        <begin position="749"/>
        <end position="766"/>
    </location>
</feature>
<dbReference type="GO" id="GO:0030425">
    <property type="term" value="C:dendrite"/>
    <property type="evidence" value="ECO:0007669"/>
    <property type="project" value="TreeGrafter"/>
</dbReference>
<evidence type="ECO:0000313" key="9">
    <source>
        <dbReference type="Proteomes" id="UP000789390"/>
    </source>
</evidence>
<reference evidence="8" key="1">
    <citation type="submission" date="2021-11" db="EMBL/GenBank/DDBJ databases">
        <authorList>
            <person name="Schell T."/>
        </authorList>
    </citation>
    <scope>NUCLEOTIDE SEQUENCE</scope>
    <source>
        <strain evidence="8">M5</strain>
    </source>
</reference>
<feature type="transmembrane region" description="Helical" evidence="7">
    <location>
        <begin position="658"/>
        <end position="682"/>
    </location>
</feature>
<feature type="transmembrane region" description="Helical" evidence="7">
    <location>
        <begin position="881"/>
        <end position="903"/>
    </location>
</feature>
<keyword evidence="9" id="KW-1185">Reference proteome</keyword>
<feature type="transmembrane region" description="Helical" evidence="7">
    <location>
        <begin position="84"/>
        <end position="104"/>
    </location>
</feature>
<dbReference type="Pfam" id="PF08395">
    <property type="entry name" value="7tm_7"/>
    <property type="match status" value="2"/>
</dbReference>
<evidence type="ECO:0000256" key="6">
    <source>
        <dbReference type="ARBA" id="ARBA00023170"/>
    </source>
</evidence>